<dbReference type="PANTHER" id="PTHR43641:SF2">
    <property type="entry name" value="DEHYDRATASE YBIW-RELATED"/>
    <property type="match status" value="1"/>
</dbReference>
<feature type="domain" description="PFL" evidence="4">
    <location>
        <begin position="1"/>
        <end position="21"/>
    </location>
</feature>
<dbReference type="GO" id="GO:0005829">
    <property type="term" value="C:cytosol"/>
    <property type="evidence" value="ECO:0007669"/>
    <property type="project" value="TreeGrafter"/>
</dbReference>
<dbReference type="SUPFAM" id="SSF51998">
    <property type="entry name" value="PFL-like glycyl radical enzymes"/>
    <property type="match status" value="1"/>
</dbReference>
<dbReference type="InterPro" id="IPR001150">
    <property type="entry name" value="Gly_radical"/>
</dbReference>
<dbReference type="InterPro" id="IPR004184">
    <property type="entry name" value="PFL_dom"/>
</dbReference>
<dbReference type="GO" id="GO:0120525">
    <property type="term" value="F:choline trimethylamine lyase activity"/>
    <property type="evidence" value="ECO:0007669"/>
    <property type="project" value="UniProtKB-EC"/>
</dbReference>
<evidence type="ECO:0000256" key="2">
    <source>
        <dbReference type="ARBA" id="ARBA00023239"/>
    </source>
</evidence>
<reference evidence="5" key="1">
    <citation type="submission" date="2019-08" db="EMBL/GenBank/DDBJ databases">
        <authorList>
            <person name="Kucharzyk K."/>
            <person name="Murdoch R.W."/>
            <person name="Higgins S."/>
            <person name="Loffler F."/>
        </authorList>
    </citation>
    <scope>NUCLEOTIDE SEQUENCE</scope>
</reference>
<keyword evidence="2 5" id="KW-0456">Lyase</keyword>
<dbReference type="Gene3D" id="3.20.70.20">
    <property type="match status" value="1"/>
</dbReference>
<evidence type="ECO:0000259" key="4">
    <source>
        <dbReference type="PROSITE" id="PS51554"/>
    </source>
</evidence>
<accession>A0A645GUH1</accession>
<dbReference type="InterPro" id="IPR051215">
    <property type="entry name" value="GRE"/>
</dbReference>
<sequence length="149" mass="16167">MGISNYIPMGRVLAATPCGRKNGEPSSEGVSPYVGTDTSTPLAAMRSAAKVNQEIHSGGTLLNLRLNHELVATKRGQANLGAMIQAFFALGAFHVQFNTLSSKILREAQERPEDYKDLLVRVAGYSTQFVNLSKSMQDAIIARTEHAEF</sequence>
<proteinExistence type="predicted"/>
<name>A0A645GUH1_9ZZZZ</name>
<comment type="caution">
    <text evidence="5">The sequence shown here is derived from an EMBL/GenBank/DDBJ whole genome shotgun (WGS) entry which is preliminary data.</text>
</comment>
<dbReference type="EC" id="4.3.99.4" evidence="5"/>
<gene>
    <name evidence="5" type="primary">cutC_37</name>
    <name evidence="5" type="ORF">SDC9_177437</name>
</gene>
<dbReference type="PROSITE" id="PS51149">
    <property type="entry name" value="GLY_RADICAL_2"/>
    <property type="match status" value="1"/>
</dbReference>
<feature type="domain" description="Glycine radical" evidence="3">
    <location>
        <begin position="28"/>
        <end position="149"/>
    </location>
</feature>
<evidence type="ECO:0000259" key="3">
    <source>
        <dbReference type="PROSITE" id="PS51149"/>
    </source>
</evidence>
<dbReference type="Pfam" id="PF01228">
    <property type="entry name" value="Gly_radical"/>
    <property type="match status" value="1"/>
</dbReference>
<evidence type="ECO:0000256" key="1">
    <source>
        <dbReference type="ARBA" id="ARBA00022818"/>
    </source>
</evidence>
<evidence type="ECO:0000313" key="5">
    <source>
        <dbReference type="EMBL" id="MPN29980.1"/>
    </source>
</evidence>
<dbReference type="PROSITE" id="PS51554">
    <property type="entry name" value="PFL"/>
    <property type="match status" value="1"/>
</dbReference>
<dbReference type="EMBL" id="VSSQ01080923">
    <property type="protein sequence ID" value="MPN29980.1"/>
    <property type="molecule type" value="Genomic_DNA"/>
</dbReference>
<organism evidence="5">
    <name type="scientific">bioreactor metagenome</name>
    <dbReference type="NCBI Taxonomy" id="1076179"/>
    <lineage>
        <taxon>unclassified sequences</taxon>
        <taxon>metagenomes</taxon>
        <taxon>ecological metagenomes</taxon>
    </lineage>
</organism>
<dbReference type="AlphaFoldDB" id="A0A645GUH1"/>
<dbReference type="PANTHER" id="PTHR43641">
    <property type="entry name" value="FORMATE ACETYLTRANSFERASE 3-RELATED"/>
    <property type="match status" value="1"/>
</dbReference>
<protein>
    <submittedName>
        <fullName evidence="5">Choline trimethylamine-lyase</fullName>
        <ecNumber evidence="5">4.3.99.4</ecNumber>
    </submittedName>
</protein>
<keyword evidence="1" id="KW-0556">Organic radical</keyword>